<evidence type="ECO:0000313" key="4">
    <source>
        <dbReference type="Proteomes" id="UP000252189"/>
    </source>
</evidence>
<dbReference type="GO" id="GO:0003677">
    <property type="term" value="F:DNA binding"/>
    <property type="evidence" value="ECO:0007669"/>
    <property type="project" value="InterPro"/>
</dbReference>
<dbReference type="SUPFAM" id="SSF56349">
    <property type="entry name" value="DNA breaking-rejoining enzymes"/>
    <property type="match status" value="1"/>
</dbReference>
<dbReference type="PANTHER" id="PTHR30349">
    <property type="entry name" value="PHAGE INTEGRASE-RELATED"/>
    <property type="match status" value="1"/>
</dbReference>
<evidence type="ECO:0000313" key="3">
    <source>
        <dbReference type="EMBL" id="RCU47012.1"/>
    </source>
</evidence>
<feature type="domain" description="Tyr recombinase" evidence="2">
    <location>
        <begin position="130"/>
        <end position="338"/>
    </location>
</feature>
<dbReference type="InterPro" id="IPR002104">
    <property type="entry name" value="Integrase_catalytic"/>
</dbReference>
<dbReference type="GO" id="GO:0015074">
    <property type="term" value="P:DNA integration"/>
    <property type="evidence" value="ECO:0007669"/>
    <property type="project" value="InterPro"/>
</dbReference>
<sequence length="412" mass="47259">MSSTHYIDVQNSLENLEEQVDEENYQTILSFINEVAAEGIGESQQQRQIYSLKLVINKFSPPGFKLEGASEAELKNVVAQINRSDYADSTKAKMRASLKKFYKIQNGGDEHPEKVSFFKVHNSRKGNTVSRDDLFTKDELKDLMKQFGNTRDRAFTLTLYETAARPGELLNCNIGDFTVNGKGDFIYLEGLKGTPDRTNQLVRAGRTLREWIAHHPLGGEMGDIEDSSAPLFVKKEQHQCRKCGEKKGDHDGGCSYEPDPRDEMSYQSYVRRFKEACERAEIPENKRRPYNLRHTRLTEVATFMGYEQLNKFAGWVPGSDRAKIYVHLNNDDVNQAIRDEYNVEAEEDEEEQMKKCAFCGTENQPQHTECRSCGRPLSLERDKSKEEKQEVLERLNELEENGVLEKLEELEG</sequence>
<dbReference type="InterPro" id="IPR050090">
    <property type="entry name" value="Tyrosine_recombinase_XerCD"/>
</dbReference>
<dbReference type="PANTHER" id="PTHR30349:SF87">
    <property type="entry name" value="TRANSPOSASE A"/>
    <property type="match status" value="1"/>
</dbReference>
<dbReference type="RefSeq" id="WP_114448562.1">
    <property type="nucleotide sequence ID" value="NZ_QPHM01000001.1"/>
</dbReference>
<evidence type="ECO:0000256" key="1">
    <source>
        <dbReference type="ARBA" id="ARBA00023172"/>
    </source>
</evidence>
<dbReference type="EMBL" id="QPHM01000001">
    <property type="protein sequence ID" value="RCU47012.1"/>
    <property type="molecule type" value="Genomic_DNA"/>
</dbReference>
<dbReference type="OrthoDB" id="144892at2157"/>
<comment type="caution">
    <text evidence="3">The sequence shown here is derived from an EMBL/GenBank/DDBJ whole genome shotgun (WGS) entry which is preliminary data.</text>
</comment>
<dbReference type="InterPro" id="IPR011010">
    <property type="entry name" value="DNA_brk_join_enz"/>
</dbReference>
<dbReference type="GO" id="GO:0006310">
    <property type="term" value="P:DNA recombination"/>
    <property type="evidence" value="ECO:0007669"/>
    <property type="project" value="UniProtKB-KW"/>
</dbReference>
<dbReference type="Gene3D" id="1.10.443.10">
    <property type="entry name" value="Intergrase catalytic core"/>
    <property type="match status" value="1"/>
</dbReference>
<proteinExistence type="predicted"/>
<name>A0A368N8X5_9EURY</name>
<organism evidence="3 4">
    <name type="scientific">Haloplanus salinus</name>
    <dbReference type="NCBI Taxonomy" id="1126245"/>
    <lineage>
        <taxon>Archaea</taxon>
        <taxon>Methanobacteriati</taxon>
        <taxon>Methanobacteriota</taxon>
        <taxon>Stenosarchaea group</taxon>
        <taxon>Halobacteria</taxon>
        <taxon>Halobacteriales</taxon>
        <taxon>Haloferacaceae</taxon>
        <taxon>Haloplanus</taxon>
    </lineage>
</organism>
<dbReference type="InterPro" id="IPR013762">
    <property type="entry name" value="Integrase-like_cat_sf"/>
</dbReference>
<keyword evidence="4" id="KW-1185">Reference proteome</keyword>
<dbReference type="AlphaFoldDB" id="A0A368N8X5"/>
<reference evidence="3 4" key="1">
    <citation type="submission" date="2018-07" db="EMBL/GenBank/DDBJ databases">
        <title>Genome sequences of Haloplanus salinus JCM 18368T.</title>
        <authorList>
            <person name="Kim Y.B."/>
            <person name="Roh S.W."/>
        </authorList>
    </citation>
    <scope>NUCLEOTIDE SEQUENCE [LARGE SCALE GENOMIC DNA]</scope>
    <source>
        <strain evidence="3 4">JCM 18368</strain>
    </source>
</reference>
<dbReference type="Proteomes" id="UP000252189">
    <property type="component" value="Unassembled WGS sequence"/>
</dbReference>
<dbReference type="PROSITE" id="PS51898">
    <property type="entry name" value="TYR_RECOMBINASE"/>
    <property type="match status" value="1"/>
</dbReference>
<protein>
    <submittedName>
        <fullName evidence="3">Integrase</fullName>
    </submittedName>
</protein>
<dbReference type="Pfam" id="PF00589">
    <property type="entry name" value="Phage_integrase"/>
    <property type="match status" value="1"/>
</dbReference>
<accession>A0A368N8X5</accession>
<gene>
    <name evidence="3" type="ORF">DU504_06660</name>
</gene>
<keyword evidence="1" id="KW-0233">DNA recombination</keyword>
<evidence type="ECO:0000259" key="2">
    <source>
        <dbReference type="PROSITE" id="PS51898"/>
    </source>
</evidence>